<feature type="modified residue" description="N6-(pyridoxal phosphate)lysine" evidence="7">
    <location>
        <position position="271"/>
    </location>
</feature>
<dbReference type="GO" id="GO:0030170">
    <property type="term" value="F:pyridoxal phosphate binding"/>
    <property type="evidence" value="ECO:0007669"/>
    <property type="project" value="UniProtKB-UniRule"/>
</dbReference>
<dbReference type="InterPro" id="IPR015422">
    <property type="entry name" value="PyrdxlP-dep_Trfase_small"/>
</dbReference>
<comment type="subcellular location">
    <subcellularLocation>
        <location evidence="7">Cytoplasm</location>
    </subcellularLocation>
</comment>
<dbReference type="NCBIfam" id="TIGR00508">
    <property type="entry name" value="bioA"/>
    <property type="match status" value="1"/>
</dbReference>
<dbReference type="EMBL" id="LMTZ01000060">
    <property type="protein sequence ID" value="KST68501.1"/>
    <property type="molecule type" value="Genomic_DNA"/>
</dbReference>
<dbReference type="AlphaFoldDB" id="A0A0V7ZV32"/>
<evidence type="ECO:0000256" key="7">
    <source>
        <dbReference type="HAMAP-Rule" id="MF_00834"/>
    </source>
</evidence>
<evidence type="ECO:0000313" key="8">
    <source>
        <dbReference type="EMBL" id="KST68501.1"/>
    </source>
</evidence>
<gene>
    <name evidence="7" type="primary">bioA</name>
    <name evidence="8" type="ORF">BC008_01130</name>
</gene>
<dbReference type="RefSeq" id="WP_027846687.1">
    <property type="nucleotide sequence ID" value="NZ_LMTZ01000060.1"/>
</dbReference>
<dbReference type="GO" id="GO:0004015">
    <property type="term" value="F:adenosylmethionine-8-amino-7-oxononanoate transaminase activity"/>
    <property type="evidence" value="ECO:0007669"/>
    <property type="project" value="UniProtKB-UniRule"/>
</dbReference>
<dbReference type="Gene3D" id="3.40.640.10">
    <property type="entry name" value="Type I PLP-dependent aspartate aminotransferase-like (Major domain)"/>
    <property type="match status" value="1"/>
</dbReference>
<dbReference type="SUPFAM" id="SSF53383">
    <property type="entry name" value="PLP-dependent transferases"/>
    <property type="match status" value="1"/>
</dbReference>
<dbReference type="Gene3D" id="3.90.1150.10">
    <property type="entry name" value="Aspartate Aminotransferase, domain 1"/>
    <property type="match status" value="1"/>
</dbReference>
<feature type="binding site" evidence="7">
    <location>
        <position position="140"/>
    </location>
    <ligand>
        <name>substrate</name>
    </ligand>
</feature>
<keyword evidence="5 7" id="KW-0093">Biotin biosynthesis</keyword>
<keyword evidence="4 7" id="KW-0949">S-adenosyl-L-methionine</keyword>
<keyword evidence="2 7" id="KW-0032">Aminotransferase</keyword>
<dbReference type="GO" id="GO:0009102">
    <property type="term" value="P:biotin biosynthetic process"/>
    <property type="evidence" value="ECO:0007669"/>
    <property type="project" value="UniProtKB-UniRule"/>
</dbReference>
<reference evidence="8 9" key="1">
    <citation type="journal article" date="2015" name="Genome Announc.">
        <title>Draft Genome of the Euendolithic (true boring) Cyanobacterium Mastigocoleus testarum strain BC008.</title>
        <authorList>
            <person name="Guida B.S."/>
            <person name="Garcia-Pichel F."/>
        </authorList>
    </citation>
    <scope>NUCLEOTIDE SEQUENCE [LARGE SCALE GENOMIC DNA]</scope>
    <source>
        <strain evidence="8 9">BC008</strain>
    </source>
</reference>
<evidence type="ECO:0000313" key="9">
    <source>
        <dbReference type="Proteomes" id="UP000053372"/>
    </source>
</evidence>
<evidence type="ECO:0000256" key="3">
    <source>
        <dbReference type="ARBA" id="ARBA00022679"/>
    </source>
</evidence>
<dbReference type="EC" id="2.6.1.62" evidence="7"/>
<dbReference type="GO" id="GO:0005737">
    <property type="term" value="C:cytoplasm"/>
    <property type="evidence" value="ECO:0007669"/>
    <property type="project" value="UniProtKB-SubCell"/>
</dbReference>
<sequence>MTKQFDSLWLPYAQMKTVVPPYRVVRAEGVKLYFDDGTALIDGISSWWCVIHGYNHPVLNKAVQEQLAKFAHVMLGGLVNDAAIKLAETLVRITPFGLNHVFFGDSGSVGVEIALKMAIQFWRNQGFPQKSRFVALRRGYHGDTTGAMSVSDDDEGMHRLFKGAILPQYFVDAPGGPNIESDESQASLGQLEELLRANNSQIAAVILEPIFQGAGGFRFYPPEYLFCARRLCDEHKVLLIFDEVATGFGRTGALFAADLANVTPDIMVLSKALTGGYFGLSATIATSQVYESFLGDDPELAFMHGPTFMGNAVACAVALASISLIETENYLSKIKAIEKVLIEEFHGLDGPSLCDARVLGAIGVLEFESPSNLMGFREFGRDRGVWLRPYGKWLYTMPPYIIDEDDLRLVTAVMKEWLLYQGKCI</sequence>
<dbReference type="CDD" id="cd00610">
    <property type="entry name" value="OAT_like"/>
    <property type="match status" value="1"/>
</dbReference>
<evidence type="ECO:0000256" key="5">
    <source>
        <dbReference type="ARBA" id="ARBA00022756"/>
    </source>
</evidence>
<feature type="binding site" evidence="7">
    <location>
        <position position="305"/>
    </location>
    <ligand>
        <name>substrate</name>
    </ligand>
</feature>
<feature type="binding site" evidence="7">
    <location>
        <position position="47"/>
    </location>
    <ligand>
        <name>substrate</name>
    </ligand>
</feature>
<dbReference type="NCBIfam" id="NF004624">
    <property type="entry name" value="PRK05964.1"/>
    <property type="match status" value="1"/>
</dbReference>
<dbReference type="InterPro" id="IPR005814">
    <property type="entry name" value="Aminotrans_3"/>
</dbReference>
<keyword evidence="7" id="KW-0963">Cytoplasm</keyword>
<dbReference type="Proteomes" id="UP000053372">
    <property type="component" value="Unassembled WGS sequence"/>
</dbReference>
<comment type="caution">
    <text evidence="8">The sequence shown here is derived from an EMBL/GenBank/DDBJ whole genome shotgun (WGS) entry which is preliminary data.</text>
</comment>
<keyword evidence="6 7" id="KW-0663">Pyridoxal phosphate</keyword>
<accession>A0A0V7ZV32</accession>
<evidence type="ECO:0000256" key="1">
    <source>
        <dbReference type="ARBA" id="ARBA00001933"/>
    </source>
</evidence>
<keyword evidence="9" id="KW-1185">Reference proteome</keyword>
<comment type="cofactor">
    <cofactor evidence="1 7">
        <name>pyridoxal 5'-phosphate</name>
        <dbReference type="ChEBI" id="CHEBI:597326"/>
    </cofactor>
</comment>
<dbReference type="PANTHER" id="PTHR42684">
    <property type="entry name" value="ADENOSYLMETHIONINE-8-AMINO-7-OXONONANOATE AMINOTRANSFERASE"/>
    <property type="match status" value="1"/>
</dbReference>
<comment type="function">
    <text evidence="7">Catalyzes the transfer of the alpha-amino group from S-adenosyl-L-methionine (SAM) to 7-keto-8-aminopelargonic acid (KAPA) to form 7,8-diaminopelargonic acid (DAPA). It is the only aminotransferase known to utilize SAM as an amino donor.</text>
</comment>
<dbReference type="FunFam" id="3.40.640.10:FF:000004">
    <property type="entry name" value="Acetylornithine aminotransferase"/>
    <property type="match status" value="1"/>
</dbReference>
<organism evidence="8 9">
    <name type="scientific">Mastigocoleus testarum BC008</name>
    <dbReference type="NCBI Taxonomy" id="371196"/>
    <lineage>
        <taxon>Bacteria</taxon>
        <taxon>Bacillati</taxon>
        <taxon>Cyanobacteriota</taxon>
        <taxon>Cyanophyceae</taxon>
        <taxon>Nostocales</taxon>
        <taxon>Hapalosiphonaceae</taxon>
        <taxon>Mastigocoleus</taxon>
    </lineage>
</organism>
<feature type="binding site" evidence="7">
    <location>
        <position position="388"/>
    </location>
    <ligand>
        <name>substrate</name>
    </ligand>
</feature>
<dbReference type="InterPro" id="IPR005815">
    <property type="entry name" value="BioA"/>
</dbReference>
<dbReference type="InterPro" id="IPR049704">
    <property type="entry name" value="Aminotrans_3_PPA_site"/>
</dbReference>
<evidence type="ECO:0000256" key="4">
    <source>
        <dbReference type="ARBA" id="ARBA00022691"/>
    </source>
</evidence>
<feature type="binding site" evidence="7">
    <location>
        <begin position="306"/>
        <end position="307"/>
    </location>
    <ligand>
        <name>pyridoxal 5'-phosphate</name>
        <dbReference type="ChEBI" id="CHEBI:597326"/>
    </ligand>
</feature>
<dbReference type="HAMAP" id="MF_00834">
    <property type="entry name" value="BioA"/>
    <property type="match status" value="1"/>
</dbReference>
<comment type="pathway">
    <text evidence="7">Cofactor biosynthesis; biotin biosynthesis; 7,8-diaminononanoate from 8-amino-7-oxononanoate (SAM route): step 1/1.</text>
</comment>
<proteinExistence type="inferred from homology"/>
<dbReference type="PANTHER" id="PTHR42684:SF17">
    <property type="entry name" value="ADENOSYLMETHIONINE-8-AMINO-7-OXONONANOATE AMINOTRANSFERASE"/>
    <property type="match status" value="1"/>
</dbReference>
<dbReference type="InterPro" id="IPR015421">
    <property type="entry name" value="PyrdxlP-dep_Trfase_major"/>
</dbReference>
<keyword evidence="3 7" id="KW-0808">Transferase</keyword>
<dbReference type="OrthoDB" id="9807885at2"/>
<comment type="subunit">
    <text evidence="7">Homodimer.</text>
</comment>
<dbReference type="UniPathway" id="UPA00078">
    <property type="reaction ID" value="UER00160"/>
</dbReference>
<name>A0A0V7ZV32_9CYAN</name>
<comment type="catalytic activity">
    <reaction evidence="7">
        <text>(8S)-8-amino-7-oxononanoate + S-adenosyl-L-methionine = S-adenosyl-4-methylsulfanyl-2-oxobutanoate + (7R,8S)-7,8-diammoniononanoate</text>
        <dbReference type="Rhea" id="RHEA:16861"/>
        <dbReference type="ChEBI" id="CHEBI:16490"/>
        <dbReference type="ChEBI" id="CHEBI:59789"/>
        <dbReference type="ChEBI" id="CHEBI:149468"/>
        <dbReference type="ChEBI" id="CHEBI:149469"/>
        <dbReference type="EC" id="2.6.1.62"/>
    </reaction>
</comment>
<feature type="binding site" evidence="7">
    <location>
        <position position="271"/>
    </location>
    <ligand>
        <name>substrate</name>
    </ligand>
</feature>
<feature type="binding site" evidence="7">
    <location>
        <begin position="107"/>
        <end position="108"/>
    </location>
    <ligand>
        <name>pyridoxal 5'-phosphate</name>
        <dbReference type="ChEBI" id="CHEBI:597326"/>
    </ligand>
</feature>
<feature type="site" description="Participates in the substrate recognition with KAPA and in a stacking interaction with the adenine ring of SAM" evidence="7">
    <location>
        <position position="12"/>
    </location>
</feature>
<evidence type="ECO:0000256" key="6">
    <source>
        <dbReference type="ARBA" id="ARBA00022898"/>
    </source>
</evidence>
<evidence type="ECO:0000256" key="2">
    <source>
        <dbReference type="ARBA" id="ARBA00022576"/>
    </source>
</evidence>
<dbReference type="InterPro" id="IPR015424">
    <property type="entry name" value="PyrdxlP-dep_Trfase"/>
</dbReference>
<dbReference type="PROSITE" id="PS00600">
    <property type="entry name" value="AA_TRANSFER_CLASS_3"/>
    <property type="match status" value="1"/>
</dbReference>
<dbReference type="Pfam" id="PF00202">
    <property type="entry name" value="Aminotran_3"/>
    <property type="match status" value="1"/>
</dbReference>
<protein>
    <recommendedName>
        <fullName evidence="7">Adenosylmethionine-8-amino-7-oxononanoate aminotransferase</fullName>
        <ecNumber evidence="7">2.6.1.62</ecNumber>
    </recommendedName>
    <alternativeName>
        <fullName evidence="7">7,8-diamino-pelargonic acid aminotransferase</fullName>
        <shortName evidence="7">DAPA AT</shortName>
        <shortName evidence="7">DAPA aminotransferase</shortName>
    </alternativeName>
    <alternativeName>
        <fullName evidence="7">7,8-diaminononanoate synthase</fullName>
        <shortName evidence="7">DANS</shortName>
    </alternativeName>
    <alternativeName>
        <fullName evidence="7">Diaminopelargonic acid synthase</fullName>
    </alternativeName>
</protein>
<feature type="binding site" evidence="7">
    <location>
        <position position="242"/>
    </location>
    <ligand>
        <name>pyridoxal 5'-phosphate</name>
        <dbReference type="ChEBI" id="CHEBI:597326"/>
    </ligand>
</feature>
<comment type="similarity">
    <text evidence="7">Belongs to the class-III pyridoxal-phosphate-dependent aminotransferase family. BioA subfamily.</text>
</comment>